<dbReference type="PANTHER" id="PTHR43512:SF7">
    <property type="entry name" value="TRANSLATION FACTOR GUF1, MITOCHONDRIAL"/>
    <property type="match status" value="1"/>
</dbReference>
<dbReference type="Gene3D" id="2.40.30.10">
    <property type="entry name" value="Translation factors"/>
    <property type="match status" value="1"/>
</dbReference>
<comment type="similarity">
    <text evidence="1">Belongs to the TRAFAC class translation factor GTPase superfamily. Classic translation factor GTPase family. LepA subfamily.</text>
</comment>
<dbReference type="InterPro" id="IPR009000">
    <property type="entry name" value="Transl_B-barrel_sf"/>
</dbReference>
<evidence type="ECO:0000256" key="4">
    <source>
        <dbReference type="ARBA" id="ARBA00022801"/>
    </source>
</evidence>
<dbReference type="HAMAP" id="MF_00071">
    <property type="entry name" value="LepA"/>
    <property type="match status" value="1"/>
</dbReference>
<evidence type="ECO:0000259" key="9">
    <source>
        <dbReference type="PROSITE" id="PS51722"/>
    </source>
</evidence>
<dbReference type="Pfam" id="PF06421">
    <property type="entry name" value="LepA_C"/>
    <property type="match status" value="1"/>
</dbReference>
<dbReference type="NCBIfam" id="TIGR00231">
    <property type="entry name" value="small_GTP"/>
    <property type="match status" value="1"/>
</dbReference>
<evidence type="ECO:0000256" key="6">
    <source>
        <dbReference type="ARBA" id="ARBA00023134"/>
    </source>
</evidence>
<dbReference type="AlphaFoldDB" id="A0A8K0D500"/>
<dbReference type="FunFam" id="3.30.70.240:FF:000007">
    <property type="entry name" value="Translation factor GUF1, mitochondrial"/>
    <property type="match status" value="1"/>
</dbReference>
<dbReference type="Gene3D" id="3.30.70.870">
    <property type="entry name" value="Elongation Factor G (Translational Gtpase), domain 3"/>
    <property type="match status" value="1"/>
</dbReference>
<evidence type="ECO:0000256" key="7">
    <source>
        <dbReference type="ARBA" id="ARBA00023136"/>
    </source>
</evidence>
<dbReference type="InterPro" id="IPR038363">
    <property type="entry name" value="LepA_C_sf"/>
</dbReference>
<dbReference type="GO" id="GO:0005759">
    <property type="term" value="C:mitochondrial matrix"/>
    <property type="evidence" value="ECO:0007669"/>
    <property type="project" value="UniProtKB-UniRule"/>
</dbReference>
<comment type="similarity">
    <text evidence="8">Belongs to the GTP-binding elongation factor family. LepA subfamily.</text>
</comment>
<dbReference type="GO" id="GO:0005743">
    <property type="term" value="C:mitochondrial inner membrane"/>
    <property type="evidence" value="ECO:0007669"/>
    <property type="project" value="UniProtKB-SubCell"/>
</dbReference>
<accession>A0A8K0D500</accession>
<comment type="caution">
    <text evidence="10">The sequence shown here is derived from an EMBL/GenBank/DDBJ whole genome shotgun (WGS) entry which is preliminary data.</text>
</comment>
<keyword evidence="11" id="KW-1185">Reference proteome</keyword>
<dbReference type="GO" id="GO:0045727">
    <property type="term" value="P:positive regulation of translation"/>
    <property type="evidence" value="ECO:0007669"/>
    <property type="project" value="UniProtKB-UniRule"/>
</dbReference>
<protein>
    <recommendedName>
        <fullName evidence="8">Translation factor GUF1 homolog, mitochondrial</fullName>
        <ecNumber evidence="8">3.6.5.n1</ecNumber>
    </recommendedName>
    <alternativeName>
        <fullName evidence="8">Elongation factor 4 homolog</fullName>
        <shortName evidence="8">EF-4</shortName>
    </alternativeName>
    <alternativeName>
        <fullName evidence="8">GTPase GUF1 homolog</fullName>
    </alternativeName>
    <alternativeName>
        <fullName evidence="8">Ribosomal back-translocase</fullName>
    </alternativeName>
</protein>
<evidence type="ECO:0000256" key="8">
    <source>
        <dbReference type="HAMAP-Rule" id="MF_03137"/>
    </source>
</evidence>
<dbReference type="InterPro" id="IPR031157">
    <property type="entry name" value="G_TR_CS"/>
</dbReference>
<dbReference type="InterPro" id="IPR005225">
    <property type="entry name" value="Small_GTP-bd"/>
</dbReference>
<dbReference type="CDD" id="cd01890">
    <property type="entry name" value="LepA"/>
    <property type="match status" value="1"/>
</dbReference>
<keyword evidence="7 8" id="KW-0472">Membrane</keyword>
<sequence length="655" mass="73671">MMCIRKHLLRIVNSSTAFFNKDVFLISSLSWYFSKKAFSSKENDRLQIDYSEIPIYRIRNFSIIAHVDHGKSTLADRLLEHTGAIKANSGHSQVLDKLQVERERGITVKAQSASIIYKYKEENYLLNLIDTPGHVDFSNEVSRSLSACQGVILLVDANEGVQAQTVANFYLAFGNDLVIVPVLNKIDLKNADPDRVCKQLQTLFDIEPTQVLRISAKLGVGIDDVLEAIIERLPAPKVNRQSAFKALLFDSWYDRYRGVLSLIYIKDGDVNVGDQITYYHTKKSYEVKTLAVLRPQEENVKKLVAGQIGLIGCNMRSSQEAHIGDTIHKINVDIEPLPGFKPARPMVFAGIYPFDQSQHVSLRNAIEKLVLNDSAVTVAVDTSPALGQGWRLGFLGLLHLEVFSQRLQQEYDAEPILTAPSVTYKLKLKETKQTIKQGDVIYVSNPVHFPDYLQIAEYYEPMVIGTIITPDKYLGSVISLCMEKRGVQRNATNIDNDRVMLQFDLPLCEIVLDFHDTLKTISSGYASFDYEDNGYQQTHLVKLQILLNGTPVDELSSIIHSSRVDVIGRKMVSSLKDIIPRQLIQIAIQAVVNGKVIARETLKAYRKDVTAKLYGGDVTRRMKLLAQQTAGKKRMRAIANVSLPREAFIDVLKRS</sequence>
<dbReference type="OrthoDB" id="1074at2759"/>
<feature type="binding site" evidence="8">
    <location>
        <begin position="184"/>
        <end position="187"/>
    </location>
    <ligand>
        <name>GTP</name>
        <dbReference type="ChEBI" id="CHEBI:37565"/>
    </ligand>
</feature>
<dbReference type="PANTHER" id="PTHR43512">
    <property type="entry name" value="TRANSLATION FACTOR GUF1-RELATED"/>
    <property type="match status" value="1"/>
</dbReference>
<dbReference type="GO" id="GO:0005525">
    <property type="term" value="F:GTP binding"/>
    <property type="evidence" value="ECO:0007669"/>
    <property type="project" value="UniProtKB-UniRule"/>
</dbReference>
<feature type="binding site" evidence="8">
    <location>
        <begin position="65"/>
        <end position="72"/>
    </location>
    <ligand>
        <name>GTP</name>
        <dbReference type="ChEBI" id="CHEBI:37565"/>
    </ligand>
</feature>
<keyword evidence="2 8" id="KW-0547">Nucleotide-binding</keyword>
<dbReference type="Gene3D" id="3.30.70.2570">
    <property type="entry name" value="Elongation factor 4, C-terminal domain"/>
    <property type="match status" value="1"/>
</dbReference>
<keyword evidence="6 8" id="KW-0342">GTP-binding</keyword>
<dbReference type="Pfam" id="PF00009">
    <property type="entry name" value="GTP_EFTU"/>
    <property type="match status" value="1"/>
</dbReference>
<dbReference type="CDD" id="cd16260">
    <property type="entry name" value="EF4_III"/>
    <property type="match status" value="1"/>
</dbReference>
<evidence type="ECO:0000256" key="3">
    <source>
        <dbReference type="ARBA" id="ARBA00022792"/>
    </source>
</evidence>
<reference evidence="10" key="1">
    <citation type="submission" date="2019-08" db="EMBL/GenBank/DDBJ databases">
        <title>The genome of the North American firefly Photinus pyralis.</title>
        <authorList>
            <consortium name="Photinus pyralis genome working group"/>
            <person name="Fallon T.R."/>
            <person name="Sander Lower S.E."/>
            <person name="Weng J.-K."/>
        </authorList>
    </citation>
    <scope>NUCLEOTIDE SEQUENCE</scope>
    <source>
        <strain evidence="10">TRF0915ILg1</strain>
        <tissue evidence="10">Whole body</tissue>
    </source>
</reference>
<dbReference type="GO" id="GO:0006412">
    <property type="term" value="P:translation"/>
    <property type="evidence" value="ECO:0007669"/>
    <property type="project" value="UniProtKB-KW"/>
</dbReference>
<dbReference type="EC" id="3.6.5.n1" evidence="8"/>
<proteinExistence type="inferred from homology"/>
<dbReference type="FunFam" id="3.30.70.2570:FF:000001">
    <property type="entry name" value="Translation factor GUF1, mitochondrial"/>
    <property type="match status" value="1"/>
</dbReference>
<dbReference type="SUPFAM" id="SSF54980">
    <property type="entry name" value="EF-G C-terminal domain-like"/>
    <property type="match status" value="2"/>
</dbReference>
<feature type="domain" description="Tr-type G" evidence="9">
    <location>
        <begin position="56"/>
        <end position="237"/>
    </location>
</feature>
<dbReference type="InterPro" id="IPR013842">
    <property type="entry name" value="LepA_CTD"/>
</dbReference>
<feature type="binding site" evidence="8">
    <location>
        <begin position="130"/>
        <end position="134"/>
    </location>
    <ligand>
        <name>GTP</name>
        <dbReference type="ChEBI" id="CHEBI:37565"/>
    </ligand>
</feature>
<gene>
    <name evidence="10" type="ORF">ILUMI_08135</name>
</gene>
<evidence type="ECO:0000256" key="1">
    <source>
        <dbReference type="ARBA" id="ARBA00005454"/>
    </source>
</evidence>
<dbReference type="InterPro" id="IPR035647">
    <property type="entry name" value="EFG_III/V"/>
</dbReference>
<dbReference type="GO" id="GO:0003924">
    <property type="term" value="F:GTPase activity"/>
    <property type="evidence" value="ECO:0007669"/>
    <property type="project" value="UniProtKB-UniRule"/>
</dbReference>
<keyword evidence="4 8" id="KW-0378">Hydrolase</keyword>
<dbReference type="Gene3D" id="3.30.70.240">
    <property type="match status" value="1"/>
</dbReference>
<dbReference type="EMBL" id="VTPC01003775">
    <property type="protein sequence ID" value="KAF2898039.1"/>
    <property type="molecule type" value="Genomic_DNA"/>
</dbReference>
<dbReference type="InterPro" id="IPR027417">
    <property type="entry name" value="P-loop_NTPase"/>
</dbReference>
<dbReference type="PRINTS" id="PR00315">
    <property type="entry name" value="ELONGATNFCT"/>
</dbReference>
<dbReference type="GO" id="GO:0097177">
    <property type="term" value="F:mitochondrial ribosome binding"/>
    <property type="evidence" value="ECO:0007669"/>
    <property type="project" value="TreeGrafter"/>
</dbReference>
<comment type="catalytic activity">
    <reaction evidence="8">
        <text>GTP + H2O = GDP + phosphate + H(+)</text>
        <dbReference type="Rhea" id="RHEA:19669"/>
        <dbReference type="ChEBI" id="CHEBI:15377"/>
        <dbReference type="ChEBI" id="CHEBI:15378"/>
        <dbReference type="ChEBI" id="CHEBI:37565"/>
        <dbReference type="ChEBI" id="CHEBI:43474"/>
        <dbReference type="ChEBI" id="CHEBI:58189"/>
        <dbReference type="EC" id="3.6.5.n1"/>
    </reaction>
</comment>
<dbReference type="CDD" id="cd03699">
    <property type="entry name" value="EF4_II"/>
    <property type="match status" value="1"/>
</dbReference>
<keyword evidence="3 8" id="KW-0999">Mitochondrion inner membrane</keyword>
<dbReference type="SUPFAM" id="SSF52540">
    <property type="entry name" value="P-loop containing nucleoside triphosphate hydrolases"/>
    <property type="match status" value="1"/>
</dbReference>
<evidence type="ECO:0000313" key="10">
    <source>
        <dbReference type="EMBL" id="KAF2898039.1"/>
    </source>
</evidence>
<dbReference type="InterPro" id="IPR006297">
    <property type="entry name" value="EF-4"/>
</dbReference>
<dbReference type="FunFam" id="3.30.70.870:FF:000004">
    <property type="entry name" value="Translation factor GUF1, mitochondrial"/>
    <property type="match status" value="1"/>
</dbReference>
<dbReference type="PROSITE" id="PS51722">
    <property type="entry name" value="G_TR_2"/>
    <property type="match status" value="1"/>
</dbReference>
<name>A0A8K0D500_IGNLU</name>
<dbReference type="InterPro" id="IPR000795">
    <property type="entry name" value="T_Tr_GTP-bd_dom"/>
</dbReference>
<dbReference type="InterPro" id="IPR035654">
    <property type="entry name" value="LepA_IV"/>
</dbReference>
<dbReference type="FunFam" id="3.40.50.300:FF:000078">
    <property type="entry name" value="Elongation factor 4"/>
    <property type="match status" value="1"/>
</dbReference>
<dbReference type="InterPro" id="IPR000640">
    <property type="entry name" value="EFG_V-like"/>
</dbReference>
<dbReference type="FunFam" id="2.40.30.10:FF:000015">
    <property type="entry name" value="Translation factor GUF1, mitochondrial"/>
    <property type="match status" value="1"/>
</dbReference>
<dbReference type="CDD" id="cd03709">
    <property type="entry name" value="lepA_C"/>
    <property type="match status" value="1"/>
</dbReference>
<keyword evidence="8" id="KW-0648">Protein biosynthesis</keyword>
<dbReference type="Pfam" id="PF00679">
    <property type="entry name" value="EFG_C"/>
    <property type="match status" value="1"/>
</dbReference>
<dbReference type="PROSITE" id="PS00301">
    <property type="entry name" value="G_TR_1"/>
    <property type="match status" value="1"/>
</dbReference>
<keyword evidence="5 8" id="KW-0496">Mitochondrion</keyword>
<evidence type="ECO:0000256" key="5">
    <source>
        <dbReference type="ARBA" id="ARBA00023128"/>
    </source>
</evidence>
<comment type="function">
    <text evidence="8">Promotes mitochondrial protein synthesis. May act as a fidelity factor of the translation reaction, by catalyzing a one-codon backward translocation of tRNAs on improperly translocated ribosomes. Binds to mitochondrial ribosomes in a GTP-dependent manner.</text>
</comment>
<evidence type="ECO:0000256" key="2">
    <source>
        <dbReference type="ARBA" id="ARBA00022741"/>
    </source>
</evidence>
<dbReference type="SUPFAM" id="SSF50447">
    <property type="entry name" value="Translation proteins"/>
    <property type="match status" value="1"/>
</dbReference>
<organism evidence="10 11">
    <name type="scientific">Ignelater luminosus</name>
    <name type="common">Cucubano</name>
    <name type="synonym">Pyrophorus luminosus</name>
    <dbReference type="NCBI Taxonomy" id="2038154"/>
    <lineage>
        <taxon>Eukaryota</taxon>
        <taxon>Metazoa</taxon>
        <taxon>Ecdysozoa</taxon>
        <taxon>Arthropoda</taxon>
        <taxon>Hexapoda</taxon>
        <taxon>Insecta</taxon>
        <taxon>Pterygota</taxon>
        <taxon>Neoptera</taxon>
        <taxon>Endopterygota</taxon>
        <taxon>Coleoptera</taxon>
        <taxon>Polyphaga</taxon>
        <taxon>Elateriformia</taxon>
        <taxon>Elateroidea</taxon>
        <taxon>Elateridae</taxon>
        <taxon>Agrypninae</taxon>
        <taxon>Pyrophorini</taxon>
        <taxon>Ignelater</taxon>
    </lineage>
</organism>
<evidence type="ECO:0000313" key="11">
    <source>
        <dbReference type="Proteomes" id="UP000801492"/>
    </source>
</evidence>
<dbReference type="Gene3D" id="3.40.50.300">
    <property type="entry name" value="P-loop containing nucleotide triphosphate hydrolases"/>
    <property type="match status" value="1"/>
</dbReference>
<dbReference type="NCBIfam" id="TIGR01393">
    <property type="entry name" value="lepA"/>
    <property type="match status" value="1"/>
</dbReference>
<dbReference type="Proteomes" id="UP000801492">
    <property type="component" value="Unassembled WGS sequence"/>
</dbReference>
<comment type="subcellular location">
    <subcellularLocation>
        <location evidence="8">Mitochondrion inner membrane</location>
        <topology evidence="8">Peripheral membrane protein</topology>
        <orientation evidence="8">Matrix side</orientation>
    </subcellularLocation>
</comment>